<name>A0A7W2R2V2_9FLAO</name>
<dbReference type="Proteomes" id="UP000541857">
    <property type="component" value="Unassembled WGS sequence"/>
</dbReference>
<gene>
    <name evidence="2" type="ORF">H3Z82_05555</name>
</gene>
<feature type="transmembrane region" description="Helical" evidence="1">
    <location>
        <begin position="5"/>
        <end position="24"/>
    </location>
</feature>
<proteinExistence type="predicted"/>
<reference evidence="2 3" key="1">
    <citation type="submission" date="2020-07" db="EMBL/GenBank/DDBJ databases">
        <title>Bacterium isolated from marine sediment.</title>
        <authorList>
            <person name="Shang D."/>
        </authorList>
    </citation>
    <scope>NUCLEOTIDE SEQUENCE [LARGE SCALE GENOMIC DNA]</scope>
    <source>
        <strain evidence="2 3">F6074</strain>
    </source>
</reference>
<evidence type="ECO:0000313" key="3">
    <source>
        <dbReference type="Proteomes" id="UP000541857"/>
    </source>
</evidence>
<dbReference type="AlphaFoldDB" id="A0A7W2R2V2"/>
<feature type="transmembrane region" description="Helical" evidence="1">
    <location>
        <begin position="36"/>
        <end position="55"/>
    </location>
</feature>
<protein>
    <submittedName>
        <fullName evidence="2">Uncharacterized protein</fullName>
    </submittedName>
</protein>
<keyword evidence="1" id="KW-0472">Membrane</keyword>
<organism evidence="2 3">
    <name type="scientific">Gelidibacter maritimus</name>
    <dbReference type="NCBI Taxonomy" id="2761487"/>
    <lineage>
        <taxon>Bacteria</taxon>
        <taxon>Pseudomonadati</taxon>
        <taxon>Bacteroidota</taxon>
        <taxon>Flavobacteriia</taxon>
        <taxon>Flavobacteriales</taxon>
        <taxon>Flavobacteriaceae</taxon>
        <taxon>Gelidibacter</taxon>
    </lineage>
</organism>
<feature type="transmembrane region" description="Helical" evidence="1">
    <location>
        <begin position="67"/>
        <end position="85"/>
    </location>
</feature>
<feature type="transmembrane region" description="Helical" evidence="1">
    <location>
        <begin position="91"/>
        <end position="110"/>
    </location>
</feature>
<dbReference type="RefSeq" id="WP_182203443.1">
    <property type="nucleotide sequence ID" value="NZ_JACGLT010000003.1"/>
</dbReference>
<keyword evidence="1" id="KW-0812">Transmembrane</keyword>
<comment type="caution">
    <text evidence="2">The sequence shown here is derived from an EMBL/GenBank/DDBJ whole genome shotgun (WGS) entry which is preliminary data.</text>
</comment>
<keyword evidence="3" id="KW-1185">Reference proteome</keyword>
<evidence type="ECO:0000256" key="1">
    <source>
        <dbReference type="SAM" id="Phobius"/>
    </source>
</evidence>
<keyword evidence="1" id="KW-1133">Transmembrane helix</keyword>
<evidence type="ECO:0000313" key="2">
    <source>
        <dbReference type="EMBL" id="MBA6152189.1"/>
    </source>
</evidence>
<accession>A0A7W2R2V2</accession>
<sequence length="115" mass="12777">MTAVYIIGIVIGIILFFVLGYYLWSTALDKYDYNIFNLGVIIRGLIAMGCLWFGIVMIDAADGSTTVWLIVSGVLWVWTFVATASRTSIPIAVFSLIYQLFAVVLIKSAINKIMK</sequence>
<dbReference type="EMBL" id="JACGLT010000003">
    <property type="protein sequence ID" value="MBA6152189.1"/>
    <property type="molecule type" value="Genomic_DNA"/>
</dbReference>